<evidence type="ECO:0000256" key="11">
    <source>
        <dbReference type="ARBA" id="ARBA00022989"/>
    </source>
</evidence>
<accession>A0A4W2G8F2</accession>
<evidence type="ECO:0000256" key="19">
    <source>
        <dbReference type="ARBA" id="ARBA00048767"/>
    </source>
</evidence>
<reference evidence="22" key="2">
    <citation type="submission" date="2025-08" db="UniProtKB">
        <authorList>
            <consortium name="Ensembl"/>
        </authorList>
    </citation>
    <scope>IDENTIFICATION</scope>
</reference>
<dbReference type="GeneTree" id="ENSGT00940000158035"/>
<dbReference type="InterPro" id="IPR045229">
    <property type="entry name" value="TPP_enz"/>
</dbReference>
<evidence type="ECO:0000256" key="8">
    <source>
        <dbReference type="ARBA" id="ARBA00022824"/>
    </source>
</evidence>
<keyword evidence="10" id="KW-0460">Magnesium</keyword>
<evidence type="ECO:0000256" key="16">
    <source>
        <dbReference type="ARBA" id="ARBA00030510"/>
    </source>
</evidence>
<evidence type="ECO:0000256" key="1">
    <source>
        <dbReference type="ARBA" id="ARBA00001946"/>
    </source>
</evidence>
<evidence type="ECO:0000256" key="2">
    <source>
        <dbReference type="ARBA" id="ARBA00001964"/>
    </source>
</evidence>
<comment type="catalytic activity">
    <reaction evidence="18">
        <text>2-hydroxyoctadecanoyl-CoA = heptadecanal + formyl-CoA</text>
        <dbReference type="Rhea" id="RHEA:55196"/>
        <dbReference type="ChEBI" id="CHEBI:57376"/>
        <dbReference type="ChEBI" id="CHEBI:74116"/>
        <dbReference type="ChEBI" id="CHEBI:138631"/>
    </reaction>
    <physiologicalReaction direction="left-to-right" evidence="18">
        <dbReference type="Rhea" id="RHEA:55197"/>
    </physiologicalReaction>
</comment>
<keyword evidence="14" id="KW-0472">Membrane</keyword>
<evidence type="ECO:0000313" key="23">
    <source>
        <dbReference type="Proteomes" id="UP000429181"/>
    </source>
</evidence>
<keyword evidence="8" id="KW-0256">Endoplasmic reticulum</keyword>
<dbReference type="SUPFAM" id="SSF52518">
    <property type="entry name" value="Thiamin diphosphate-binding fold (THDP-binding)"/>
    <property type="match status" value="2"/>
</dbReference>
<sequence>METAVAAAPAWGFFSSFLLLAFGTLVAALLGAAHRLGLFYQLMHKVDTASTRHGGENVAAVLKAHGVRFLFTLVGGHISPLLVACEKLGIRVVDTRHEVTAVFAADAVARLTGTVGVAAVTAGPGLTNTVTAVKNAQIAQSPVLLLGGAASTLLQNRGALQAIDQIALFRPLCKFCASVRRVRDIIPTLRAAMAAAQSGTPGPVFVELPLDVLYPYFMVQKEMVPAKPPKGLMSRAVHWYLANSLANLFAGAWEPQPEGPLPLDIPQASPQQVQRCVEILSRAKKPLMLIGSQALLPPTSSDKLRVAVETLGIPCFLAGMARGLLGRNHPLHFRQNRRAALKKADVVVLAGAVCDFRLSYGRVLSRSSKIIVVNRDRKEMLINSDIFWKPQEAVQGDVGSFVVKLVEGLRGQMWASDWAEELRQADQQKEQAFREKALMPVAQHLNPVRVLQLVEDTLPDNSILVVDGGDFVGTAAYLVQPRGPLRWLDPGKGRPTPGAACTPLGLFTPALGSPRGLWDSGGWCRICTWGQTMSAGCGGESECAGCGRLAAFWAISQPNHPWYPPQVWCLFGDGAFGYSLIEFDTFVRHKVTGRAGLREAQSLGFWEISSGVDWGGSSLSGRGPVPASHLPLAKPWD</sequence>
<evidence type="ECO:0000256" key="6">
    <source>
        <dbReference type="ARBA" id="ARBA00022692"/>
    </source>
</evidence>
<dbReference type="GO" id="GO:0005789">
    <property type="term" value="C:endoplasmic reticulum membrane"/>
    <property type="evidence" value="ECO:0007669"/>
    <property type="project" value="UniProtKB-SubCell"/>
</dbReference>
<gene>
    <name evidence="22" type="primary">ILVBL</name>
</gene>
<evidence type="ECO:0000256" key="5">
    <source>
        <dbReference type="ARBA" id="ARBA00018936"/>
    </source>
</evidence>
<keyword evidence="9" id="KW-0276">Fatty acid metabolism</keyword>
<dbReference type="InterPro" id="IPR012000">
    <property type="entry name" value="Thiamin_PyroP_enz_cen_dom"/>
</dbReference>
<dbReference type="GO" id="GO:0003984">
    <property type="term" value="F:acetolactate synthase activity"/>
    <property type="evidence" value="ECO:0007669"/>
    <property type="project" value="TreeGrafter"/>
</dbReference>
<keyword evidence="7" id="KW-0479">Metal-binding</keyword>
<dbReference type="CDD" id="cd07035">
    <property type="entry name" value="TPP_PYR_POX_like"/>
    <property type="match status" value="1"/>
</dbReference>
<dbReference type="InterPro" id="IPR029035">
    <property type="entry name" value="DHS-like_NAD/FAD-binding_dom"/>
</dbReference>
<comment type="subcellular location">
    <subcellularLocation>
        <location evidence="3">Endoplasmic reticulum membrane</location>
        <topology evidence="3">Single-pass membrane protein</topology>
    </subcellularLocation>
</comment>
<evidence type="ECO:0000256" key="18">
    <source>
        <dbReference type="ARBA" id="ARBA00048738"/>
    </source>
</evidence>
<dbReference type="Pfam" id="PF00205">
    <property type="entry name" value="TPP_enzyme_M"/>
    <property type="match status" value="1"/>
</dbReference>
<dbReference type="InterPro" id="IPR012001">
    <property type="entry name" value="Thiamin_PyroP_enz_TPP-bd_dom"/>
</dbReference>
<dbReference type="GO" id="GO:0000287">
    <property type="term" value="F:magnesium ion binding"/>
    <property type="evidence" value="ECO:0007669"/>
    <property type="project" value="InterPro"/>
</dbReference>
<dbReference type="GO" id="GO:0005948">
    <property type="term" value="C:acetolactate synthase complex"/>
    <property type="evidence" value="ECO:0007669"/>
    <property type="project" value="TreeGrafter"/>
</dbReference>
<evidence type="ECO:0000256" key="13">
    <source>
        <dbReference type="ARBA" id="ARBA00023098"/>
    </source>
</evidence>
<evidence type="ECO:0000256" key="14">
    <source>
        <dbReference type="ARBA" id="ARBA00023136"/>
    </source>
</evidence>
<keyword evidence="13" id="KW-0443">Lipid metabolism</keyword>
<dbReference type="AlphaFoldDB" id="A0A4W2G8F2"/>
<evidence type="ECO:0000256" key="4">
    <source>
        <dbReference type="ARBA" id="ARBA00007812"/>
    </source>
</evidence>
<dbReference type="SUPFAM" id="SSF52467">
    <property type="entry name" value="DHS-like NAD/FAD-binding domain"/>
    <property type="match status" value="1"/>
</dbReference>
<evidence type="ECO:0000256" key="10">
    <source>
        <dbReference type="ARBA" id="ARBA00022842"/>
    </source>
</evidence>
<comment type="cofactor">
    <cofactor evidence="1">
        <name>Mg(2+)</name>
        <dbReference type="ChEBI" id="CHEBI:18420"/>
    </cofactor>
</comment>
<reference evidence="22 23" key="1">
    <citation type="submission" date="2018-11" db="EMBL/GenBank/DDBJ databases">
        <title>Haplotype-resolved cattle genomes.</title>
        <authorList>
            <person name="Low W.Y."/>
            <person name="Tearle R."/>
            <person name="Bickhart D.M."/>
            <person name="Rosen B.D."/>
            <person name="Koren S."/>
            <person name="Rhie A."/>
            <person name="Hiendleder S."/>
            <person name="Phillippy A.M."/>
            <person name="Smith T.P.L."/>
            <person name="Williams J.L."/>
        </authorList>
    </citation>
    <scope>NUCLEOTIDE SEQUENCE [LARGE SCALE GENOMIC DNA]</scope>
</reference>
<dbReference type="FunFam" id="3.40.50.1220:FF:000021">
    <property type="entry name" value="IlvB (bacterial acetolactate synthase)-like"/>
    <property type="match status" value="1"/>
</dbReference>
<comment type="cofactor">
    <cofactor evidence="2">
        <name>thiamine diphosphate</name>
        <dbReference type="ChEBI" id="CHEBI:58937"/>
    </cofactor>
</comment>
<comment type="catalytic activity">
    <reaction evidence="19">
        <text>(2R)-hydroxyhexadecanoyl-CoA = pentadecanal + formyl-CoA</text>
        <dbReference type="Rhea" id="RHEA:55212"/>
        <dbReference type="ChEBI" id="CHEBI:17302"/>
        <dbReference type="ChEBI" id="CHEBI:57376"/>
        <dbReference type="ChEBI" id="CHEBI:138654"/>
    </reaction>
    <physiologicalReaction direction="left-to-right" evidence="19">
        <dbReference type="Rhea" id="RHEA:55213"/>
    </physiologicalReaction>
</comment>
<evidence type="ECO:0000256" key="17">
    <source>
        <dbReference type="ARBA" id="ARBA00032551"/>
    </source>
</evidence>
<dbReference type="Proteomes" id="UP000429181">
    <property type="component" value="Chromosome 7"/>
</dbReference>
<dbReference type="GO" id="GO:0009099">
    <property type="term" value="P:L-valine biosynthetic process"/>
    <property type="evidence" value="ECO:0007669"/>
    <property type="project" value="TreeGrafter"/>
</dbReference>
<proteinExistence type="inferred from homology"/>
<evidence type="ECO:0000256" key="15">
    <source>
        <dbReference type="ARBA" id="ARBA00023239"/>
    </source>
</evidence>
<organism evidence="22 23">
    <name type="scientific">Bos indicus x Bos taurus</name>
    <name type="common">Hybrid cattle</name>
    <dbReference type="NCBI Taxonomy" id="30522"/>
    <lineage>
        <taxon>Eukaryota</taxon>
        <taxon>Metazoa</taxon>
        <taxon>Chordata</taxon>
        <taxon>Craniata</taxon>
        <taxon>Vertebrata</taxon>
        <taxon>Euteleostomi</taxon>
        <taxon>Mammalia</taxon>
        <taxon>Eutheria</taxon>
        <taxon>Laurasiatheria</taxon>
        <taxon>Artiodactyla</taxon>
        <taxon>Ruminantia</taxon>
        <taxon>Pecora</taxon>
        <taxon>Bovidae</taxon>
        <taxon>Bovinae</taxon>
        <taxon>Bos</taxon>
    </lineage>
</organism>
<evidence type="ECO:0000313" key="22">
    <source>
        <dbReference type="Ensembl" id="ENSBIXP00005014445.1"/>
    </source>
</evidence>
<evidence type="ECO:0000259" key="21">
    <source>
        <dbReference type="Pfam" id="PF02776"/>
    </source>
</evidence>
<dbReference type="Pfam" id="PF02776">
    <property type="entry name" value="TPP_enzyme_N"/>
    <property type="match status" value="1"/>
</dbReference>
<keyword evidence="6" id="KW-0812">Transmembrane</keyword>
<dbReference type="GO" id="GO:0001561">
    <property type="term" value="P:fatty acid alpha-oxidation"/>
    <property type="evidence" value="ECO:0007669"/>
    <property type="project" value="Ensembl"/>
</dbReference>
<feature type="domain" description="Thiamine pyrophosphate enzyme N-terminal TPP-binding" evidence="21">
    <location>
        <begin position="53"/>
        <end position="168"/>
    </location>
</feature>
<evidence type="ECO:0000256" key="7">
    <source>
        <dbReference type="ARBA" id="ARBA00022723"/>
    </source>
</evidence>
<evidence type="ECO:0000259" key="20">
    <source>
        <dbReference type="Pfam" id="PF00205"/>
    </source>
</evidence>
<protein>
    <recommendedName>
        <fullName evidence="5">2-hydroxyacyl-CoA lyase 2</fullName>
    </recommendedName>
    <alternativeName>
        <fullName evidence="17">Acetolactate synthase-like protein</fullName>
    </alternativeName>
    <alternativeName>
        <fullName evidence="16">IlvB-like protein</fullName>
    </alternativeName>
</protein>
<evidence type="ECO:0000256" key="3">
    <source>
        <dbReference type="ARBA" id="ARBA00004389"/>
    </source>
</evidence>
<dbReference type="Ensembl" id="ENSBIXT00005024798.1">
    <property type="protein sequence ID" value="ENSBIXP00005014445.1"/>
    <property type="gene ID" value="ENSBIXG00005018455.1"/>
</dbReference>
<evidence type="ECO:0000256" key="9">
    <source>
        <dbReference type="ARBA" id="ARBA00022832"/>
    </source>
</evidence>
<dbReference type="PANTHER" id="PTHR18968:SF166">
    <property type="entry name" value="2-HYDROXYACYL-COA LYASE 2"/>
    <property type="match status" value="1"/>
</dbReference>
<dbReference type="PANTHER" id="PTHR18968">
    <property type="entry name" value="THIAMINE PYROPHOSPHATE ENZYMES"/>
    <property type="match status" value="1"/>
</dbReference>
<keyword evidence="11" id="KW-1133">Transmembrane helix</keyword>
<dbReference type="GO" id="GO:0030976">
    <property type="term" value="F:thiamine pyrophosphate binding"/>
    <property type="evidence" value="ECO:0007669"/>
    <property type="project" value="InterPro"/>
</dbReference>
<dbReference type="InterPro" id="IPR029061">
    <property type="entry name" value="THDP-binding"/>
</dbReference>
<dbReference type="GO" id="GO:0016829">
    <property type="term" value="F:lyase activity"/>
    <property type="evidence" value="ECO:0007669"/>
    <property type="project" value="UniProtKB-KW"/>
</dbReference>
<keyword evidence="15" id="KW-0456">Lyase</keyword>
<feature type="domain" description="Thiamine pyrophosphate enzyme central" evidence="20">
    <location>
        <begin position="273"/>
        <end position="405"/>
    </location>
</feature>
<dbReference type="Gene3D" id="3.40.50.970">
    <property type="match status" value="2"/>
</dbReference>
<comment type="similarity">
    <text evidence="4">Belongs to the TPP enzyme family.</text>
</comment>
<keyword evidence="12" id="KW-0786">Thiamine pyrophosphate</keyword>
<evidence type="ECO:0000256" key="12">
    <source>
        <dbReference type="ARBA" id="ARBA00023052"/>
    </source>
</evidence>
<dbReference type="GO" id="GO:0050660">
    <property type="term" value="F:flavin adenine dinucleotide binding"/>
    <property type="evidence" value="ECO:0007669"/>
    <property type="project" value="TreeGrafter"/>
</dbReference>
<dbReference type="GO" id="GO:0009097">
    <property type="term" value="P:isoleucine biosynthetic process"/>
    <property type="evidence" value="ECO:0007669"/>
    <property type="project" value="TreeGrafter"/>
</dbReference>
<dbReference type="Gene3D" id="3.40.50.1220">
    <property type="entry name" value="TPP-binding domain"/>
    <property type="match status" value="1"/>
</dbReference>
<dbReference type="FunFam" id="3.40.50.970:FF:000048">
    <property type="entry name" value="IlvB (bacterial acetolactate synthase)-like"/>
    <property type="match status" value="1"/>
</dbReference>
<name>A0A4W2G8F2_BOBOX</name>